<gene>
    <name evidence="2" type="ORF">E5333_03110</name>
</gene>
<dbReference type="GO" id="GO:0004668">
    <property type="term" value="F:protein-arginine deiminase activity"/>
    <property type="evidence" value="ECO:0007669"/>
    <property type="project" value="InterPro"/>
</dbReference>
<dbReference type="Pfam" id="PF04371">
    <property type="entry name" value="PAD_porph"/>
    <property type="match status" value="1"/>
</dbReference>
<dbReference type="PANTHER" id="PTHR31377:SF0">
    <property type="entry name" value="AGMATINE DEIMINASE-RELATED"/>
    <property type="match status" value="1"/>
</dbReference>
<protein>
    <submittedName>
        <fullName evidence="2">Agmatine deiminase family protein</fullName>
    </submittedName>
</protein>
<evidence type="ECO:0000256" key="1">
    <source>
        <dbReference type="ARBA" id="ARBA00022801"/>
    </source>
</evidence>
<sequence>MTHSPTMISSCDADGVSSRRLPAEWERQGAVLLSWPHEDTDWAPMLDEVRECFTEIARAIADEQTLVIVAPDTDPARKALERHPHAGRILYLDCPTNDTWARDFGAICVETPGGWEITDFKFNGWGLKFSADRDNLITQRMVEAGLLRGRYVNRLGFVLEGGSIESDGRGTMLTTSECLLSPNRNGDLSRSEIESRLKEYFGLEHVLWLDHGYLAGDDTDSHIDTLARLAPDDTILYVGCNDESDPHYPALQAMKRQLMEMRTPAGIPYNLIELPWPDAIYDEEGNRLPATYANFLIMNDTILMPSYGQPRHDELAARTVRISFPNHKVRSIDCRPLIKQHGSLHCVTMQLPQDVLPV</sequence>
<dbReference type="InterPro" id="IPR007466">
    <property type="entry name" value="Peptidyl-Arg-deiminase_porph"/>
</dbReference>
<dbReference type="PANTHER" id="PTHR31377">
    <property type="entry name" value="AGMATINE DEIMINASE-RELATED"/>
    <property type="match status" value="1"/>
</dbReference>
<evidence type="ECO:0000313" key="3">
    <source>
        <dbReference type="Proteomes" id="UP000306630"/>
    </source>
</evidence>
<dbReference type="SUPFAM" id="SSF55909">
    <property type="entry name" value="Pentein"/>
    <property type="match status" value="1"/>
</dbReference>
<dbReference type="GO" id="GO:0009446">
    <property type="term" value="P:putrescine biosynthetic process"/>
    <property type="evidence" value="ECO:0007669"/>
    <property type="project" value="InterPro"/>
</dbReference>
<keyword evidence="1" id="KW-0378">Hydrolase</keyword>
<dbReference type="AlphaFoldDB" id="A0A4V3R6M2"/>
<reference evidence="2 3" key="1">
    <citation type="submission" date="2019-04" db="EMBL/GenBank/DDBJ databases">
        <title>Microbes associate with the intestines of laboratory mice.</title>
        <authorList>
            <person name="Navarre W."/>
            <person name="Wong E."/>
            <person name="Huang K."/>
            <person name="Tropini C."/>
            <person name="Ng K."/>
            <person name="Yu B."/>
        </authorList>
    </citation>
    <scope>NUCLEOTIDE SEQUENCE [LARGE SCALE GENOMIC DNA]</scope>
    <source>
        <strain evidence="2 3">NM06_A21</strain>
    </source>
</reference>
<dbReference type="Gene3D" id="3.75.10.10">
    <property type="entry name" value="L-arginine/glycine Amidinotransferase, Chain A"/>
    <property type="match status" value="1"/>
</dbReference>
<dbReference type="GO" id="GO:0047632">
    <property type="term" value="F:agmatine deiminase activity"/>
    <property type="evidence" value="ECO:0007669"/>
    <property type="project" value="TreeGrafter"/>
</dbReference>
<name>A0A4V3R6M2_9BACT</name>
<organism evidence="2 3">
    <name type="scientific">Muribaculum intestinale</name>
    <dbReference type="NCBI Taxonomy" id="1796646"/>
    <lineage>
        <taxon>Bacteria</taxon>
        <taxon>Pseudomonadati</taxon>
        <taxon>Bacteroidota</taxon>
        <taxon>Bacteroidia</taxon>
        <taxon>Bacteroidales</taxon>
        <taxon>Muribaculaceae</taxon>
        <taxon>Muribaculum</taxon>
    </lineage>
</organism>
<proteinExistence type="predicted"/>
<dbReference type="EMBL" id="SRYD01000009">
    <property type="protein sequence ID" value="TGY75656.1"/>
    <property type="molecule type" value="Genomic_DNA"/>
</dbReference>
<comment type="caution">
    <text evidence="2">The sequence shown here is derived from an EMBL/GenBank/DDBJ whole genome shotgun (WGS) entry which is preliminary data.</text>
</comment>
<dbReference type="Proteomes" id="UP000306630">
    <property type="component" value="Unassembled WGS sequence"/>
</dbReference>
<accession>A0A4V3R6M2</accession>
<evidence type="ECO:0000313" key="2">
    <source>
        <dbReference type="EMBL" id="TGY75656.1"/>
    </source>
</evidence>